<proteinExistence type="inferred from homology"/>
<keyword evidence="3 4" id="KW-0648">Protein biosynthesis</keyword>
<feature type="region of interest" description="Disordered" evidence="6">
    <location>
        <begin position="1"/>
        <end position="77"/>
    </location>
</feature>
<feature type="region of interest" description="Disordered" evidence="6">
    <location>
        <begin position="778"/>
        <end position="847"/>
    </location>
</feature>
<dbReference type="SMART" id="SM00088">
    <property type="entry name" value="PINT"/>
    <property type="match status" value="1"/>
</dbReference>
<gene>
    <name evidence="4" type="primary">NIP1</name>
    <name evidence="8" type="ORF">P691DRAFT_708717</name>
</gene>
<dbReference type="GO" id="GO:0031369">
    <property type="term" value="F:translation initiation factor binding"/>
    <property type="evidence" value="ECO:0007669"/>
    <property type="project" value="InterPro"/>
</dbReference>
<feature type="coiled-coil region" evidence="5">
    <location>
        <begin position="159"/>
        <end position="186"/>
    </location>
</feature>
<dbReference type="PANTHER" id="PTHR13937:SF0">
    <property type="entry name" value="EUKARYOTIC TRANSLATION INITIATION FACTOR 3 SUBUNIT C-RELATED"/>
    <property type="match status" value="1"/>
</dbReference>
<dbReference type="GO" id="GO:0003723">
    <property type="term" value="F:RNA binding"/>
    <property type="evidence" value="ECO:0007669"/>
    <property type="project" value="InterPro"/>
</dbReference>
<dbReference type="Pfam" id="PF05470">
    <property type="entry name" value="eIF-3c_N"/>
    <property type="match status" value="1"/>
</dbReference>
<comment type="function">
    <text evidence="4">Component of the eukaryotic translation initiation factor 3 (eIF-3) complex, which is involved in protein synthesis of a specialized repertoire of mRNAs and, together with other initiation factors, stimulates binding of mRNA and methionyl-tRNAi to the 40S ribosome. The eIF-3 complex specifically targets and initiates translation of a subset of mRNAs involved in cell proliferation.</text>
</comment>
<dbReference type="PROSITE" id="PS50250">
    <property type="entry name" value="PCI"/>
    <property type="match status" value="1"/>
</dbReference>
<dbReference type="GO" id="GO:0033290">
    <property type="term" value="C:eukaryotic 48S preinitiation complex"/>
    <property type="evidence" value="ECO:0007669"/>
    <property type="project" value="UniProtKB-UniRule"/>
</dbReference>
<dbReference type="InterPro" id="IPR058999">
    <property type="entry name" value="EIF3CL_C"/>
</dbReference>
<sequence>MTSGDEAPQKPTTSTTKPAMSRFLRTAGSDSSSESSEEEESESESDVPRRKSGLPLRDESDEEESDDEEKPAARILSAQERRLAEMEATGKVIDNGLKNDDWVAISNEFDKLARMVQRQQNVSEPVPPFFIKSLLSLDAAIKNALADKDAKKKLTATKAKALTAMKQKIKKALKEHEVEVAKYQTDPETFEREYQAAIAVAVPSQPSAPSQNRASALQEDDEEFSTVGKGGRVMQFTAEGVLKNLQAVQEARGKKNTDRTEQIRILEKSLEVAATTYQRIRVLLALISSRFDFNSSASSHMPAELWLSAQREVDQLVSIVASDTSYSVQEIVDDYDELVERTPQAEGGIVRIRGSIISFIDRLDDEFTRSLQHIDPHGTEYVERLKDEKVLYCTICRAQAFYEKTNQDEPLGRVIMRRLEHIYSKPNAVVQALESAADTSEIKPSKVLSGLGTSSALVHALCVYLYKSGNSLLRTRAMLSHIYHHALHNDFYTARDMLLMSHLQESIHSADVATQILYNRTIVQLGLCAFRSGLIKEAQATLQEIFTTQRVKELLAQGVHQQRFQVLSPEQEKAEKQRILPFHMHINTELLEAAFLVSSMLVEIPLLASIDSEEQKRKTISKPFRRLLDFADRQVFTGPPESTRDHIMQASKALQDGDWEMCRDLIQSIKIWSLMPEAASVKEMLAKRIQEQGLRTYLFTYAPHYTTLSLSLLSRTFSLSLRAVTSIVSKMIWNEELAASLDQSSGVIVFHRIELSRPQQLAQVIADKLGTMVEQSEKTLDSKFGSSGGWPERADGTKGEKRGEQLQERRGRGERSRGTRGGARGRGARFSQGLGNQMPGQISQRSG</sequence>
<comment type="subunit">
    <text evidence="4">Component of the eukaryotic translation initiation factor 3 (eIF-3) complex.</text>
</comment>
<dbReference type="PANTHER" id="PTHR13937">
    <property type="entry name" value="EUKARYOTIC TRANSLATION INITATION FACTOR 3, SUBUNIT 8 EIF3S8 -RELATED"/>
    <property type="match status" value="1"/>
</dbReference>
<evidence type="ECO:0000256" key="1">
    <source>
        <dbReference type="ARBA" id="ARBA00022490"/>
    </source>
</evidence>
<evidence type="ECO:0000256" key="3">
    <source>
        <dbReference type="ARBA" id="ARBA00022917"/>
    </source>
</evidence>
<comment type="caution">
    <text evidence="8">The sequence shown here is derived from an EMBL/GenBank/DDBJ whole genome shotgun (WGS) entry which is preliminary data.</text>
</comment>
<dbReference type="InterPro" id="IPR000717">
    <property type="entry name" value="PCI_dom"/>
</dbReference>
<evidence type="ECO:0000259" key="7">
    <source>
        <dbReference type="PROSITE" id="PS50250"/>
    </source>
</evidence>
<dbReference type="SUPFAM" id="SSF46785">
    <property type="entry name" value="Winged helix' DNA-binding domain"/>
    <property type="match status" value="1"/>
</dbReference>
<dbReference type="EMBL" id="MU151248">
    <property type="protein sequence ID" value="KAF9446400.1"/>
    <property type="molecule type" value="Genomic_DNA"/>
</dbReference>
<comment type="subcellular location">
    <subcellularLocation>
        <location evidence="4">Cytoplasm</location>
    </subcellularLocation>
</comment>
<dbReference type="InterPro" id="IPR036390">
    <property type="entry name" value="WH_DNA-bd_sf"/>
</dbReference>
<dbReference type="FunFam" id="1.10.10.10:FF:000300">
    <property type="entry name" value="Eukaryotic translation initiation factor 3 subunit C"/>
    <property type="match status" value="1"/>
</dbReference>
<dbReference type="GO" id="GO:0016282">
    <property type="term" value="C:eukaryotic 43S preinitiation complex"/>
    <property type="evidence" value="ECO:0007669"/>
    <property type="project" value="UniProtKB-UniRule"/>
</dbReference>
<dbReference type="HAMAP" id="MF_03002">
    <property type="entry name" value="eIF3c"/>
    <property type="match status" value="1"/>
</dbReference>
<dbReference type="Pfam" id="PF01399">
    <property type="entry name" value="PCI"/>
    <property type="match status" value="1"/>
</dbReference>
<dbReference type="Pfam" id="PF26569">
    <property type="entry name" value="EIF3CL_C"/>
    <property type="match status" value="1"/>
</dbReference>
<evidence type="ECO:0000313" key="8">
    <source>
        <dbReference type="EMBL" id="KAF9446400.1"/>
    </source>
</evidence>
<evidence type="ECO:0000256" key="2">
    <source>
        <dbReference type="ARBA" id="ARBA00022540"/>
    </source>
</evidence>
<comment type="similarity">
    <text evidence="4">Belongs to the eIF-3 subunit C family.</text>
</comment>
<reference evidence="8" key="1">
    <citation type="submission" date="2020-11" db="EMBL/GenBank/DDBJ databases">
        <authorList>
            <consortium name="DOE Joint Genome Institute"/>
            <person name="Ahrendt S."/>
            <person name="Riley R."/>
            <person name="Andreopoulos W."/>
            <person name="Labutti K."/>
            <person name="Pangilinan J."/>
            <person name="Ruiz-Duenas F.J."/>
            <person name="Barrasa J.M."/>
            <person name="Sanchez-Garcia M."/>
            <person name="Camarero S."/>
            <person name="Miyauchi S."/>
            <person name="Serrano A."/>
            <person name="Linde D."/>
            <person name="Babiker R."/>
            <person name="Drula E."/>
            <person name="Ayuso-Fernandez I."/>
            <person name="Pacheco R."/>
            <person name="Padilla G."/>
            <person name="Ferreira P."/>
            <person name="Barriuso J."/>
            <person name="Kellner H."/>
            <person name="Castanera R."/>
            <person name="Alfaro M."/>
            <person name="Ramirez L."/>
            <person name="Pisabarro A.G."/>
            <person name="Kuo A."/>
            <person name="Tritt A."/>
            <person name="Lipzen A."/>
            <person name="He G."/>
            <person name="Yan M."/>
            <person name="Ng V."/>
            <person name="Cullen D."/>
            <person name="Martin F."/>
            <person name="Rosso M.-N."/>
            <person name="Henrissat B."/>
            <person name="Hibbett D."/>
            <person name="Martinez A.T."/>
            <person name="Grigoriev I.V."/>
        </authorList>
    </citation>
    <scope>NUCLEOTIDE SEQUENCE</scope>
    <source>
        <strain evidence="8">MF-IS2</strain>
    </source>
</reference>
<evidence type="ECO:0000256" key="4">
    <source>
        <dbReference type="HAMAP-Rule" id="MF_03002"/>
    </source>
</evidence>
<organism evidence="8 9">
    <name type="scientific">Macrolepiota fuliginosa MF-IS2</name>
    <dbReference type="NCBI Taxonomy" id="1400762"/>
    <lineage>
        <taxon>Eukaryota</taxon>
        <taxon>Fungi</taxon>
        <taxon>Dikarya</taxon>
        <taxon>Basidiomycota</taxon>
        <taxon>Agaricomycotina</taxon>
        <taxon>Agaricomycetes</taxon>
        <taxon>Agaricomycetidae</taxon>
        <taxon>Agaricales</taxon>
        <taxon>Agaricineae</taxon>
        <taxon>Agaricaceae</taxon>
        <taxon>Macrolepiota</taxon>
    </lineage>
</organism>
<feature type="compositionally biased region" description="Acidic residues" evidence="6">
    <location>
        <begin position="59"/>
        <end position="69"/>
    </location>
</feature>
<keyword evidence="9" id="KW-1185">Reference proteome</keyword>
<dbReference type="GO" id="GO:0005852">
    <property type="term" value="C:eukaryotic translation initiation factor 3 complex"/>
    <property type="evidence" value="ECO:0007669"/>
    <property type="project" value="UniProtKB-UniRule"/>
</dbReference>
<dbReference type="AlphaFoldDB" id="A0A9P5X962"/>
<feature type="domain" description="PCI" evidence="7">
    <location>
        <begin position="582"/>
        <end position="755"/>
    </location>
</feature>
<dbReference type="InterPro" id="IPR027516">
    <property type="entry name" value="EIF3C"/>
</dbReference>
<protein>
    <recommendedName>
        <fullName evidence="4">Eukaryotic translation initiation factor 3 subunit C</fullName>
        <shortName evidence="4">eIF3c</shortName>
    </recommendedName>
    <alternativeName>
        <fullName evidence="4">Eukaryotic translation initiation factor 3 93 kDa subunit homolog</fullName>
        <shortName evidence="4">eIF3 p93</shortName>
    </alternativeName>
    <alternativeName>
        <fullName evidence="4">Translation initiation factor eIF3, p93 subunit homolog</fullName>
    </alternativeName>
</protein>
<name>A0A9P5X962_9AGAR</name>
<evidence type="ECO:0000256" key="6">
    <source>
        <dbReference type="SAM" id="MobiDB-lite"/>
    </source>
</evidence>
<keyword evidence="1 4" id="KW-0963">Cytoplasm</keyword>
<feature type="compositionally biased region" description="Basic and acidic residues" evidence="6">
    <location>
        <begin position="792"/>
        <end position="817"/>
    </location>
</feature>
<dbReference type="InterPro" id="IPR008905">
    <property type="entry name" value="EIF3C_N_dom"/>
</dbReference>
<dbReference type="OrthoDB" id="29647at2759"/>
<keyword evidence="2 4" id="KW-0396">Initiation factor</keyword>
<evidence type="ECO:0000256" key="5">
    <source>
        <dbReference type="SAM" id="Coils"/>
    </source>
</evidence>
<dbReference type="Proteomes" id="UP000807342">
    <property type="component" value="Unassembled WGS sequence"/>
</dbReference>
<feature type="compositionally biased region" description="Acidic residues" evidence="6">
    <location>
        <begin position="35"/>
        <end position="45"/>
    </location>
</feature>
<dbReference type="GO" id="GO:0003743">
    <property type="term" value="F:translation initiation factor activity"/>
    <property type="evidence" value="ECO:0007669"/>
    <property type="project" value="UniProtKB-UniRule"/>
</dbReference>
<keyword evidence="5" id="KW-0175">Coiled coil</keyword>
<evidence type="ECO:0000313" key="9">
    <source>
        <dbReference type="Proteomes" id="UP000807342"/>
    </source>
</evidence>
<accession>A0A9P5X962</accession>
<dbReference type="GO" id="GO:0001732">
    <property type="term" value="P:formation of cytoplasmic translation initiation complex"/>
    <property type="evidence" value="ECO:0007669"/>
    <property type="project" value="UniProtKB-UniRule"/>
</dbReference>
<feature type="compositionally biased region" description="Polar residues" evidence="6">
    <location>
        <begin position="834"/>
        <end position="847"/>
    </location>
</feature>